<dbReference type="Proteomes" id="UP000027583">
    <property type="component" value="Unassembled WGS sequence"/>
</dbReference>
<evidence type="ECO:0000313" key="2">
    <source>
        <dbReference type="Proteomes" id="UP000027583"/>
    </source>
</evidence>
<evidence type="ECO:0000313" key="1">
    <source>
        <dbReference type="EMBL" id="CDG39380.1"/>
    </source>
</evidence>
<organism evidence="1 2">
    <name type="scientific">Asaia bogorensis</name>
    <dbReference type="NCBI Taxonomy" id="91915"/>
    <lineage>
        <taxon>Bacteria</taxon>
        <taxon>Pseudomonadati</taxon>
        <taxon>Pseudomonadota</taxon>
        <taxon>Alphaproteobacteria</taxon>
        <taxon>Acetobacterales</taxon>
        <taxon>Acetobacteraceae</taxon>
        <taxon>Asaia</taxon>
    </lineage>
</organism>
<name>A0A060QEL7_9PROT</name>
<accession>A0A060QEL7</accession>
<gene>
    <name evidence="1" type="ORF">ASAP_1335</name>
</gene>
<reference evidence="1 2" key="2">
    <citation type="journal article" date="2014" name="PLoS ONE">
        <title>Evolution of mitochondria reconstructed from the energy metabolism of living bacteria.</title>
        <authorList>
            <person name="Degli Esposti M."/>
            <person name="Chouaia B."/>
            <person name="Comandatore F."/>
            <person name="Crotti E."/>
            <person name="Sassera D."/>
            <person name="Lievens P.M."/>
            <person name="Daffonchio D."/>
            <person name="Bandi C."/>
        </authorList>
    </citation>
    <scope>NUCLEOTIDE SEQUENCE [LARGE SCALE GENOMIC DNA]</scope>
    <source>
        <strain evidence="1 2">SF2.1</strain>
    </source>
</reference>
<comment type="caution">
    <text evidence="1">The sequence shown here is derived from an EMBL/GenBank/DDBJ whole genome shotgun (WGS) entry which is preliminary data.</text>
</comment>
<proteinExistence type="predicted"/>
<sequence length="38" mass="4390">MFCVGSEEYTHVRIILVFKTADRLTGGFEDFFGIFSKQ</sequence>
<dbReference type="AlphaFoldDB" id="A0A060QEL7"/>
<dbReference type="EMBL" id="CBLX010000009">
    <property type="protein sequence ID" value="CDG39380.1"/>
    <property type="molecule type" value="Genomic_DNA"/>
</dbReference>
<reference evidence="1 2" key="1">
    <citation type="journal article" date="2014" name="Genome Biol. Evol.">
        <title>Acetic acid bacteria genomes reveal functional traits for adaptation to life in insect guts.</title>
        <authorList>
            <person name="Chouaia B."/>
            <person name="Gaiarsa S."/>
            <person name="Crotti E."/>
            <person name="Comandatore F."/>
            <person name="Degli Esposti M."/>
            <person name="Ricci I."/>
            <person name="Alma A."/>
            <person name="Favia G."/>
            <person name="Bandi C."/>
            <person name="Daffonchio D."/>
        </authorList>
    </citation>
    <scope>NUCLEOTIDE SEQUENCE [LARGE SCALE GENOMIC DNA]</scope>
    <source>
        <strain evidence="1 2">SF2.1</strain>
    </source>
</reference>
<protein>
    <submittedName>
        <fullName evidence="1">Uncharacterized protein</fullName>
    </submittedName>
</protein>